<proteinExistence type="inferred from homology"/>
<dbReference type="Gene3D" id="1.20.1740.10">
    <property type="entry name" value="Amino acid/polyamine transporter I"/>
    <property type="match status" value="1"/>
</dbReference>
<feature type="transmembrane region" description="Helical" evidence="9">
    <location>
        <begin position="355"/>
        <end position="374"/>
    </location>
</feature>
<comment type="subcellular location">
    <subcellularLocation>
        <location evidence="1 9">Cell membrane</location>
        <topology evidence="1 9">Multi-pass membrane protein</topology>
    </subcellularLocation>
</comment>
<reference evidence="10 11" key="1">
    <citation type="submission" date="2019-12" db="EMBL/GenBank/DDBJ databases">
        <title>Whole-genome analyses of novel actinobacteria.</title>
        <authorList>
            <person name="Sahin N."/>
            <person name="Saygin H."/>
        </authorList>
    </citation>
    <scope>NUCLEOTIDE SEQUENCE [LARGE SCALE GENOMIC DNA]</scope>
    <source>
        <strain evidence="10 11">KC615</strain>
    </source>
</reference>
<keyword evidence="11" id="KW-1185">Reference proteome</keyword>
<evidence type="ECO:0000313" key="11">
    <source>
        <dbReference type="Proteomes" id="UP000430692"/>
    </source>
</evidence>
<feature type="transmembrane region" description="Helical" evidence="9">
    <location>
        <begin position="204"/>
        <end position="225"/>
    </location>
</feature>
<accession>A0A6I4VNP4</accession>
<evidence type="ECO:0000256" key="8">
    <source>
        <dbReference type="ARBA" id="ARBA00023136"/>
    </source>
</evidence>
<dbReference type="Proteomes" id="UP000430692">
    <property type="component" value="Unassembled WGS sequence"/>
</dbReference>
<dbReference type="NCBIfam" id="TIGR00835">
    <property type="entry name" value="agcS"/>
    <property type="match status" value="1"/>
</dbReference>
<feature type="transmembrane region" description="Helical" evidence="9">
    <location>
        <begin position="295"/>
        <end position="316"/>
    </location>
</feature>
<dbReference type="RefSeq" id="WP_160799735.1">
    <property type="nucleotide sequence ID" value="NZ_WUUL01000002.1"/>
</dbReference>
<dbReference type="GO" id="GO:0005886">
    <property type="term" value="C:plasma membrane"/>
    <property type="evidence" value="ECO:0007669"/>
    <property type="project" value="UniProtKB-SubCell"/>
</dbReference>
<evidence type="ECO:0000256" key="3">
    <source>
        <dbReference type="ARBA" id="ARBA00022448"/>
    </source>
</evidence>
<evidence type="ECO:0000256" key="2">
    <source>
        <dbReference type="ARBA" id="ARBA00009261"/>
    </source>
</evidence>
<organism evidence="10 11">
    <name type="scientific">Shimazuella alba</name>
    <dbReference type="NCBI Taxonomy" id="2690964"/>
    <lineage>
        <taxon>Bacteria</taxon>
        <taxon>Bacillati</taxon>
        <taxon>Bacillota</taxon>
        <taxon>Bacilli</taxon>
        <taxon>Bacillales</taxon>
        <taxon>Thermoactinomycetaceae</taxon>
        <taxon>Shimazuella</taxon>
    </lineage>
</organism>
<dbReference type="InterPro" id="IPR001463">
    <property type="entry name" value="Na/Ala_symport"/>
</dbReference>
<keyword evidence="8 9" id="KW-0472">Membrane</keyword>
<evidence type="ECO:0000256" key="6">
    <source>
        <dbReference type="ARBA" id="ARBA00022847"/>
    </source>
</evidence>
<keyword evidence="5 9" id="KW-0812">Transmembrane</keyword>
<evidence type="ECO:0000256" key="5">
    <source>
        <dbReference type="ARBA" id="ARBA00022692"/>
    </source>
</evidence>
<feature type="transmembrane region" description="Helical" evidence="9">
    <location>
        <begin position="56"/>
        <end position="86"/>
    </location>
</feature>
<evidence type="ECO:0000256" key="1">
    <source>
        <dbReference type="ARBA" id="ARBA00004651"/>
    </source>
</evidence>
<sequence>MEQFVNSLNGILWSTPVIYILLGVGLLFSILTRFLQVRHIKEMVVLMFKGKSSKAGVSSFQALSIALSGRVGTGNIAGVATAIAFGGPGAVFWMWAIAFIGAASAYIESTLSQIYKVKQDGQYRGGPAYYIEKGIGWKWFAVLFAFAALIAMAILMPGVQANSIALGIENAFGIPKYFTGIAVVLLLAFIIFGGVKRIAKFAQVIVPFMALCYILLSVIIVLMNISELPSIISLIFRSAFALDSAFGGIVGMAISWGVKRGIYSNEAGQGTGPHAAAAAEVSHPAKQGLVQAFSVYIDTLFVCSATAFMILFTGMYNTEAPDGSFIVNNLKGVEAGPGYTQAAIDSIFPGFGSGFVAIALFFFAFTTIMAYYYIAETNIAYLVRGKNSKLPLLLLKLVILGGTFYGSVKTAALAWALGDVGLGIMVWLNIIAILILAKPALLALKDYEQQRKQGLDPIFNPNALGIKNADFWEKEYKKED</sequence>
<comment type="caution">
    <text evidence="10">The sequence shown here is derived from an EMBL/GenBank/DDBJ whole genome shotgun (WGS) entry which is preliminary data.</text>
</comment>
<dbReference type="PRINTS" id="PR00175">
    <property type="entry name" value="NAALASMPORT"/>
</dbReference>
<feature type="transmembrane region" description="Helical" evidence="9">
    <location>
        <begin position="136"/>
        <end position="157"/>
    </location>
</feature>
<keyword evidence="3 9" id="KW-0813">Transport</keyword>
<feature type="transmembrane region" description="Helical" evidence="9">
    <location>
        <begin position="231"/>
        <end position="254"/>
    </location>
</feature>
<dbReference type="AlphaFoldDB" id="A0A6I4VNP4"/>
<dbReference type="GO" id="GO:0005283">
    <property type="term" value="F:amino acid:sodium symporter activity"/>
    <property type="evidence" value="ECO:0007669"/>
    <property type="project" value="InterPro"/>
</dbReference>
<evidence type="ECO:0000313" key="10">
    <source>
        <dbReference type="EMBL" id="MXQ52653.1"/>
    </source>
</evidence>
<protein>
    <submittedName>
        <fullName evidence="10">Amino acid carrier protein</fullName>
    </submittedName>
</protein>
<feature type="transmembrane region" description="Helical" evidence="9">
    <location>
        <begin position="424"/>
        <end position="444"/>
    </location>
</feature>
<keyword evidence="7 9" id="KW-1133">Transmembrane helix</keyword>
<dbReference type="PANTHER" id="PTHR30330">
    <property type="entry name" value="AGSS FAMILY TRANSPORTER, SODIUM-ALANINE"/>
    <property type="match status" value="1"/>
</dbReference>
<keyword evidence="4 9" id="KW-1003">Cell membrane</keyword>
<dbReference type="Pfam" id="PF01235">
    <property type="entry name" value="Na_Ala_symp"/>
    <property type="match status" value="1"/>
</dbReference>
<feature type="transmembrane region" description="Helical" evidence="9">
    <location>
        <begin position="394"/>
        <end position="418"/>
    </location>
</feature>
<feature type="transmembrane region" description="Helical" evidence="9">
    <location>
        <begin position="92"/>
        <end position="115"/>
    </location>
</feature>
<name>A0A6I4VNP4_9BACL</name>
<dbReference type="PANTHER" id="PTHR30330:SF7">
    <property type="entry name" value="SODIUM_PROTON-DEPENDENT ALANINE CARRIER PROTEIN YRBD-RELATED"/>
    <property type="match status" value="1"/>
</dbReference>
<feature type="transmembrane region" description="Helical" evidence="9">
    <location>
        <begin position="12"/>
        <end position="35"/>
    </location>
</feature>
<evidence type="ECO:0000256" key="9">
    <source>
        <dbReference type="RuleBase" id="RU363064"/>
    </source>
</evidence>
<comment type="similarity">
    <text evidence="2 9">Belongs to the alanine or glycine:cation symporter (AGCS) (TC 2.A.25) family.</text>
</comment>
<dbReference type="EMBL" id="WUUL01000002">
    <property type="protein sequence ID" value="MXQ52653.1"/>
    <property type="molecule type" value="Genomic_DNA"/>
</dbReference>
<evidence type="ECO:0000256" key="4">
    <source>
        <dbReference type="ARBA" id="ARBA00022475"/>
    </source>
</evidence>
<feature type="transmembrane region" description="Helical" evidence="9">
    <location>
        <begin position="177"/>
        <end position="195"/>
    </location>
</feature>
<keyword evidence="6 9" id="KW-0769">Symport</keyword>
<gene>
    <name evidence="10" type="ORF">GSM42_02585</name>
</gene>
<dbReference type="FunFam" id="1.20.1740.10:FF:000004">
    <property type="entry name" value="Sodium:alanine symporter family protein"/>
    <property type="match status" value="1"/>
</dbReference>
<evidence type="ECO:0000256" key="7">
    <source>
        <dbReference type="ARBA" id="ARBA00022989"/>
    </source>
</evidence>